<dbReference type="AlphaFoldDB" id="A0A9N9MKL1"/>
<evidence type="ECO:0000313" key="3">
    <source>
        <dbReference type="Proteomes" id="UP001152799"/>
    </source>
</evidence>
<name>A0A9N9MKL1_9CUCU</name>
<feature type="chain" id="PRO_5040448991" evidence="1">
    <location>
        <begin position="19"/>
        <end position="173"/>
    </location>
</feature>
<protein>
    <submittedName>
        <fullName evidence="2">Uncharacterized protein</fullName>
    </submittedName>
</protein>
<keyword evidence="3" id="KW-1185">Reference proteome</keyword>
<evidence type="ECO:0000256" key="1">
    <source>
        <dbReference type="SAM" id="SignalP"/>
    </source>
</evidence>
<dbReference type="Proteomes" id="UP001152799">
    <property type="component" value="Chromosome 14"/>
</dbReference>
<reference evidence="2" key="1">
    <citation type="submission" date="2022-01" db="EMBL/GenBank/DDBJ databases">
        <authorList>
            <person name="King R."/>
        </authorList>
    </citation>
    <scope>NUCLEOTIDE SEQUENCE</scope>
</reference>
<accession>A0A9N9MKL1</accession>
<dbReference type="EMBL" id="OU892290">
    <property type="protein sequence ID" value="CAG9763695.1"/>
    <property type="molecule type" value="Genomic_DNA"/>
</dbReference>
<dbReference type="OrthoDB" id="6781774at2759"/>
<keyword evidence="1" id="KW-0732">Signal</keyword>
<feature type="signal peptide" evidence="1">
    <location>
        <begin position="1"/>
        <end position="18"/>
    </location>
</feature>
<sequence length="173" mass="19463">MNRLLIFLGSVFIALSSALPSDRWPNVLHDKPQLVVISPTTEHTAVIYHHDIAPKKDTIFHHPGIGQIYPPPLELPGPPPSPKKQHNRYDEKVLRKHYNDYLNKKVAFKKNLIEKAVVTTVDVAAKLAQKTVDFVSRIAIDTAAKLAKGGAKNVIHKKQEKLFIPTNHHGIHY</sequence>
<proteinExistence type="predicted"/>
<evidence type="ECO:0000313" key="2">
    <source>
        <dbReference type="EMBL" id="CAG9763695.1"/>
    </source>
</evidence>
<organism evidence="2 3">
    <name type="scientific">Ceutorhynchus assimilis</name>
    <name type="common">cabbage seed weevil</name>
    <dbReference type="NCBI Taxonomy" id="467358"/>
    <lineage>
        <taxon>Eukaryota</taxon>
        <taxon>Metazoa</taxon>
        <taxon>Ecdysozoa</taxon>
        <taxon>Arthropoda</taxon>
        <taxon>Hexapoda</taxon>
        <taxon>Insecta</taxon>
        <taxon>Pterygota</taxon>
        <taxon>Neoptera</taxon>
        <taxon>Endopterygota</taxon>
        <taxon>Coleoptera</taxon>
        <taxon>Polyphaga</taxon>
        <taxon>Cucujiformia</taxon>
        <taxon>Curculionidae</taxon>
        <taxon>Ceutorhynchinae</taxon>
        <taxon>Ceutorhynchus</taxon>
    </lineage>
</organism>
<gene>
    <name evidence="2" type="ORF">CEUTPL_LOCUS4353</name>
</gene>